<dbReference type="Pfam" id="PF04932">
    <property type="entry name" value="Wzy_C"/>
    <property type="match status" value="1"/>
</dbReference>
<dbReference type="AlphaFoldDB" id="A0A1C6SQR2"/>
<feature type="transmembrane region" description="Helical" evidence="6">
    <location>
        <begin position="276"/>
        <end position="295"/>
    </location>
</feature>
<dbReference type="EMBL" id="FMHW01000002">
    <property type="protein sequence ID" value="SCL31934.1"/>
    <property type="molecule type" value="Genomic_DNA"/>
</dbReference>
<feature type="transmembrane region" description="Helical" evidence="6">
    <location>
        <begin position="50"/>
        <end position="68"/>
    </location>
</feature>
<feature type="transmembrane region" description="Helical" evidence="6">
    <location>
        <begin position="88"/>
        <end position="107"/>
    </location>
</feature>
<evidence type="ECO:0000256" key="3">
    <source>
        <dbReference type="ARBA" id="ARBA00022989"/>
    </source>
</evidence>
<evidence type="ECO:0000259" key="7">
    <source>
        <dbReference type="Pfam" id="PF04932"/>
    </source>
</evidence>
<feature type="transmembrane region" description="Helical" evidence="6">
    <location>
        <begin position="143"/>
        <end position="161"/>
    </location>
</feature>
<evidence type="ECO:0000256" key="5">
    <source>
        <dbReference type="SAM" id="MobiDB-lite"/>
    </source>
</evidence>
<feature type="transmembrane region" description="Helical" evidence="6">
    <location>
        <begin position="230"/>
        <end position="247"/>
    </location>
</feature>
<gene>
    <name evidence="8" type="ORF">GA0074692_3206</name>
</gene>
<keyword evidence="9" id="KW-1185">Reference proteome</keyword>
<dbReference type="RefSeq" id="WP_176738463.1">
    <property type="nucleotide sequence ID" value="NZ_FMHW01000002.1"/>
</dbReference>
<name>A0A1C6SQR2_9ACTN</name>
<accession>A0A1C6SQR2</accession>
<organism evidence="8 9">
    <name type="scientific">Micromonospora pallida</name>
    <dbReference type="NCBI Taxonomy" id="145854"/>
    <lineage>
        <taxon>Bacteria</taxon>
        <taxon>Bacillati</taxon>
        <taxon>Actinomycetota</taxon>
        <taxon>Actinomycetes</taxon>
        <taxon>Micromonosporales</taxon>
        <taxon>Micromonosporaceae</taxon>
        <taxon>Micromonospora</taxon>
    </lineage>
</organism>
<feature type="transmembrane region" description="Helical" evidence="6">
    <location>
        <begin position="199"/>
        <end position="223"/>
    </location>
</feature>
<feature type="domain" description="O-antigen ligase-related" evidence="7">
    <location>
        <begin position="237"/>
        <end position="381"/>
    </location>
</feature>
<feature type="transmembrane region" description="Helical" evidence="6">
    <location>
        <begin position="400"/>
        <end position="419"/>
    </location>
</feature>
<comment type="subcellular location">
    <subcellularLocation>
        <location evidence="1">Membrane</location>
        <topology evidence="1">Multi-pass membrane protein</topology>
    </subcellularLocation>
</comment>
<dbReference type="InterPro" id="IPR007016">
    <property type="entry name" value="O-antigen_ligase-rel_domated"/>
</dbReference>
<keyword evidence="4 6" id="KW-0472">Membrane</keyword>
<evidence type="ECO:0000256" key="2">
    <source>
        <dbReference type="ARBA" id="ARBA00022692"/>
    </source>
</evidence>
<evidence type="ECO:0000256" key="4">
    <source>
        <dbReference type="ARBA" id="ARBA00023136"/>
    </source>
</evidence>
<proteinExistence type="predicted"/>
<feature type="region of interest" description="Disordered" evidence="5">
    <location>
        <begin position="444"/>
        <end position="475"/>
    </location>
</feature>
<dbReference type="Proteomes" id="UP000198959">
    <property type="component" value="Unassembled WGS sequence"/>
</dbReference>
<dbReference type="GO" id="GO:0016020">
    <property type="term" value="C:membrane"/>
    <property type="evidence" value="ECO:0007669"/>
    <property type="project" value="UniProtKB-SubCell"/>
</dbReference>
<keyword evidence="8" id="KW-0436">Ligase</keyword>
<dbReference type="GO" id="GO:0016874">
    <property type="term" value="F:ligase activity"/>
    <property type="evidence" value="ECO:0007669"/>
    <property type="project" value="UniProtKB-KW"/>
</dbReference>
<evidence type="ECO:0000313" key="9">
    <source>
        <dbReference type="Proteomes" id="UP000198959"/>
    </source>
</evidence>
<sequence length="475" mass="48493">MSVRHGGPPPFVTDPAGSRVPAARAAAEATDQVGRDAEAPSDLRVGIRDVALVLPLVAFPAATALDASRVLTDLVAPVAGGIGALEHLLLYLDLAAVAVLIVVTWAARGFRAPAGALPFLVLFLSFLPGFAMTSIGGYQSGKALQMVTTTPAFVVATLLVVDRPARRVALLWASAGTGVLVALLAMVRPDPAAQAFDTVVLAGTVSITTARLIGYGVVGLLCLGVLVRRLRLVALLGAVALAVPLLMTGSRGPLVALALAGLVLAVTVGGARRWQLLPPLAGLGGIIALTVATALPEGLTSRFSVLWGGPLDASAEVRVMLSGLAAEVFLERPLGVGWGGFGAVVPGGSLIVLPGLEDAIYPHNLPLEVAVEGGLVALAGLVLLAVAVVRVLWAHRTDPSVVAAATLLTFAFVNSLFSADLNGNYLVWVFAAAVLAARGRAPRRSDPVTSRAVDKASARPAWTGVPVSPPESGTR</sequence>
<feature type="transmembrane region" description="Helical" evidence="6">
    <location>
        <begin position="168"/>
        <end position="187"/>
    </location>
</feature>
<feature type="transmembrane region" description="Helical" evidence="6">
    <location>
        <begin position="374"/>
        <end position="393"/>
    </location>
</feature>
<dbReference type="PANTHER" id="PTHR37422">
    <property type="entry name" value="TEICHURONIC ACID BIOSYNTHESIS PROTEIN TUAE"/>
    <property type="match status" value="1"/>
</dbReference>
<feature type="transmembrane region" description="Helical" evidence="6">
    <location>
        <begin position="119"/>
        <end position="137"/>
    </location>
</feature>
<dbReference type="STRING" id="145854.GA0074692_3206"/>
<keyword evidence="3 6" id="KW-1133">Transmembrane helix</keyword>
<feature type="transmembrane region" description="Helical" evidence="6">
    <location>
        <begin position="253"/>
        <end position="271"/>
    </location>
</feature>
<evidence type="ECO:0000256" key="1">
    <source>
        <dbReference type="ARBA" id="ARBA00004141"/>
    </source>
</evidence>
<dbReference type="InterPro" id="IPR051533">
    <property type="entry name" value="WaaL-like"/>
</dbReference>
<keyword evidence="2 6" id="KW-0812">Transmembrane</keyword>
<dbReference type="PANTHER" id="PTHR37422:SF23">
    <property type="entry name" value="TEICHURONIC ACID BIOSYNTHESIS PROTEIN TUAE"/>
    <property type="match status" value="1"/>
</dbReference>
<evidence type="ECO:0000256" key="6">
    <source>
        <dbReference type="SAM" id="Phobius"/>
    </source>
</evidence>
<evidence type="ECO:0000313" key="8">
    <source>
        <dbReference type="EMBL" id="SCL31934.1"/>
    </source>
</evidence>
<reference evidence="9" key="1">
    <citation type="submission" date="2016-06" db="EMBL/GenBank/DDBJ databases">
        <authorList>
            <person name="Varghese N."/>
            <person name="Submissions Spin"/>
        </authorList>
    </citation>
    <scope>NUCLEOTIDE SEQUENCE [LARGE SCALE GENOMIC DNA]</scope>
    <source>
        <strain evidence="9">DSM 43817</strain>
    </source>
</reference>
<protein>
    <submittedName>
        <fullName evidence="8">O-antigen ligase</fullName>
    </submittedName>
</protein>